<dbReference type="InterPro" id="IPR000160">
    <property type="entry name" value="GGDEF_dom"/>
</dbReference>
<feature type="domain" description="GGDEF" evidence="1">
    <location>
        <begin position="1"/>
        <end position="67"/>
    </location>
</feature>
<reference evidence="2 3" key="1">
    <citation type="submission" date="2015-11" db="EMBL/GenBank/DDBJ databases">
        <title>Draft genome sequence of Agrobacterium sp. R89-1.</title>
        <authorList>
            <person name="Zahradnik J."/>
            <person name="Kyslikova E."/>
            <person name="Palyzova A."/>
            <person name="Kyslik P."/>
        </authorList>
    </citation>
    <scope>NUCLEOTIDE SEQUENCE [LARGE SCALE GENOMIC DNA]</scope>
    <source>
        <strain evidence="2 3">R89-1</strain>
    </source>
</reference>
<dbReference type="Gene3D" id="3.30.70.270">
    <property type="match status" value="1"/>
</dbReference>
<dbReference type="EMBL" id="LNUW01000016">
    <property type="protein sequence ID" value="KXG86415.1"/>
    <property type="molecule type" value="Genomic_DNA"/>
</dbReference>
<dbReference type="SUPFAM" id="SSF55073">
    <property type="entry name" value="Nucleotide cyclase"/>
    <property type="match status" value="1"/>
</dbReference>
<comment type="caution">
    <text evidence="2">The sequence shown here is derived from an EMBL/GenBank/DDBJ whole genome shotgun (WGS) entry which is preliminary data.</text>
</comment>
<dbReference type="Pfam" id="PF00990">
    <property type="entry name" value="GGDEF"/>
    <property type="match status" value="1"/>
</dbReference>
<proteinExistence type="predicted"/>
<dbReference type="Proteomes" id="UP000070498">
    <property type="component" value="Unassembled WGS sequence"/>
</dbReference>
<accession>A0A135P4Q3</accession>
<dbReference type="AlphaFoldDB" id="A0A135P4Q3"/>
<dbReference type="OrthoDB" id="9812260at2"/>
<gene>
    <name evidence="2" type="ORF">ATO67_02980</name>
</gene>
<dbReference type="InterPro" id="IPR029787">
    <property type="entry name" value="Nucleotide_cyclase"/>
</dbReference>
<protein>
    <recommendedName>
        <fullName evidence="1">GGDEF domain-containing protein</fullName>
    </recommendedName>
</protein>
<dbReference type="RefSeq" id="WP_067644011.1">
    <property type="nucleotide sequence ID" value="NZ_KQ961023.1"/>
</dbReference>
<name>A0A135P4Q3_9HYPH</name>
<dbReference type="PROSITE" id="PS50887">
    <property type="entry name" value="GGDEF"/>
    <property type="match status" value="1"/>
</dbReference>
<keyword evidence="3" id="KW-1185">Reference proteome</keyword>
<evidence type="ECO:0000259" key="1">
    <source>
        <dbReference type="PROSITE" id="PS50887"/>
    </source>
</evidence>
<organism evidence="2 3">
    <name type="scientific">Agrobacterium bohemicum</name>
    <dbReference type="NCBI Taxonomy" id="2052828"/>
    <lineage>
        <taxon>Bacteria</taxon>
        <taxon>Pseudomonadati</taxon>
        <taxon>Pseudomonadota</taxon>
        <taxon>Alphaproteobacteria</taxon>
        <taxon>Hyphomicrobiales</taxon>
        <taxon>Rhizobiaceae</taxon>
        <taxon>Rhizobium/Agrobacterium group</taxon>
        <taxon>Agrobacterium</taxon>
    </lineage>
</organism>
<dbReference type="InterPro" id="IPR043128">
    <property type="entry name" value="Rev_trsase/Diguanyl_cyclase"/>
</dbReference>
<evidence type="ECO:0000313" key="2">
    <source>
        <dbReference type="EMBL" id="KXG86415.1"/>
    </source>
</evidence>
<evidence type="ECO:0000313" key="3">
    <source>
        <dbReference type="Proteomes" id="UP000070498"/>
    </source>
</evidence>
<sequence length="69" mass="7581">MFLPHLLRLEIERNGQALSSADLALTISIGVVEVEKDGSIDQHLTAADQLLYIAKANGRNSVYSNLETR</sequence>